<dbReference type="Gene3D" id="1.10.1410.10">
    <property type="match status" value="2"/>
</dbReference>
<feature type="compositionally biased region" description="Low complexity" evidence="1">
    <location>
        <begin position="69"/>
        <end position="87"/>
    </location>
</feature>
<feature type="region of interest" description="Disordered" evidence="1">
    <location>
        <begin position="2929"/>
        <end position="2953"/>
    </location>
</feature>
<feature type="compositionally biased region" description="Low complexity" evidence="1">
    <location>
        <begin position="2587"/>
        <end position="2598"/>
    </location>
</feature>
<dbReference type="OrthoDB" id="273917at2759"/>
<feature type="compositionally biased region" description="Low complexity" evidence="1">
    <location>
        <begin position="1548"/>
        <end position="1561"/>
    </location>
</feature>
<dbReference type="GO" id="GO:0005730">
    <property type="term" value="C:nucleolus"/>
    <property type="evidence" value="ECO:0007669"/>
    <property type="project" value="TreeGrafter"/>
</dbReference>
<feature type="region of interest" description="Disordered" evidence="1">
    <location>
        <begin position="1250"/>
        <end position="1312"/>
    </location>
</feature>
<dbReference type="GeneID" id="94175092"/>
<keyword evidence="4" id="KW-1185">Reference proteome</keyword>
<evidence type="ECO:0000259" key="2">
    <source>
        <dbReference type="Pfam" id="PF01909"/>
    </source>
</evidence>
<feature type="compositionally biased region" description="Polar residues" evidence="1">
    <location>
        <begin position="1"/>
        <end position="34"/>
    </location>
</feature>
<gene>
    <name evidence="3" type="ORF">CUR178_07947</name>
</gene>
<evidence type="ECO:0000313" key="4">
    <source>
        <dbReference type="Proteomes" id="UP000674179"/>
    </source>
</evidence>
<dbReference type="Pfam" id="PF01909">
    <property type="entry name" value="NTP_transf_2"/>
    <property type="match status" value="1"/>
</dbReference>
<dbReference type="RefSeq" id="XP_067695914.1">
    <property type="nucleotide sequence ID" value="XM_067839582.1"/>
</dbReference>
<feature type="compositionally biased region" description="Polar residues" evidence="1">
    <location>
        <begin position="435"/>
        <end position="445"/>
    </location>
</feature>
<feature type="compositionally biased region" description="Low complexity" evidence="1">
    <location>
        <begin position="703"/>
        <end position="716"/>
    </location>
</feature>
<feature type="region of interest" description="Disordered" evidence="1">
    <location>
        <begin position="2997"/>
        <end position="3028"/>
    </location>
</feature>
<feature type="compositionally biased region" description="Low complexity" evidence="1">
    <location>
        <begin position="800"/>
        <end position="811"/>
    </location>
</feature>
<dbReference type="PANTHER" id="PTHR23092">
    <property type="entry name" value="POLY(A) RNA POLYMERASE"/>
    <property type="match status" value="1"/>
</dbReference>
<feature type="compositionally biased region" description="Low complexity" evidence="1">
    <location>
        <begin position="745"/>
        <end position="755"/>
    </location>
</feature>
<protein>
    <recommendedName>
        <fullName evidence="2">Polymerase nucleotidyl transferase domain-containing protein</fullName>
    </recommendedName>
</protein>
<dbReference type="GO" id="GO:0046872">
    <property type="term" value="F:metal ion binding"/>
    <property type="evidence" value="ECO:0007669"/>
    <property type="project" value="UniProtKB-KW"/>
</dbReference>
<feature type="domain" description="Polymerase nucleotidyl transferase" evidence="2">
    <location>
        <begin position="1141"/>
        <end position="1229"/>
    </location>
</feature>
<feature type="region of interest" description="Disordered" evidence="1">
    <location>
        <begin position="1342"/>
        <end position="1391"/>
    </location>
</feature>
<feature type="region of interest" description="Disordered" evidence="1">
    <location>
        <begin position="499"/>
        <end position="543"/>
    </location>
</feature>
<feature type="compositionally biased region" description="Polar residues" evidence="1">
    <location>
        <begin position="3097"/>
        <end position="3108"/>
    </location>
</feature>
<feature type="compositionally biased region" description="Low complexity" evidence="1">
    <location>
        <begin position="2611"/>
        <end position="2635"/>
    </location>
</feature>
<feature type="compositionally biased region" description="Low complexity" evidence="1">
    <location>
        <begin position="1372"/>
        <end position="1390"/>
    </location>
</feature>
<feature type="region of interest" description="Disordered" evidence="1">
    <location>
        <begin position="1515"/>
        <end position="1534"/>
    </location>
</feature>
<feature type="compositionally biased region" description="Low complexity" evidence="1">
    <location>
        <begin position="290"/>
        <end position="301"/>
    </location>
</feature>
<feature type="compositionally biased region" description="Polar residues" evidence="1">
    <location>
        <begin position="167"/>
        <end position="176"/>
    </location>
</feature>
<feature type="region of interest" description="Disordered" evidence="1">
    <location>
        <begin position="147"/>
        <end position="267"/>
    </location>
</feature>
<name>A0A836I168_LEIEN</name>
<dbReference type="InterPro" id="IPR045862">
    <property type="entry name" value="Trf4-like"/>
</dbReference>
<feature type="compositionally biased region" description="Basic and acidic residues" evidence="1">
    <location>
        <begin position="449"/>
        <end position="458"/>
    </location>
</feature>
<proteinExistence type="predicted"/>
<feature type="compositionally biased region" description="Low complexity" evidence="1">
    <location>
        <begin position="3011"/>
        <end position="3028"/>
    </location>
</feature>
<feature type="region of interest" description="Disordered" evidence="1">
    <location>
        <begin position="690"/>
        <end position="733"/>
    </location>
</feature>
<feature type="region of interest" description="Disordered" evidence="1">
    <location>
        <begin position="3092"/>
        <end position="3116"/>
    </location>
</feature>
<feature type="compositionally biased region" description="Basic and acidic residues" evidence="1">
    <location>
        <begin position="1257"/>
        <end position="1279"/>
    </location>
</feature>
<feature type="region of interest" description="Disordered" evidence="1">
    <location>
        <begin position="1547"/>
        <end position="1568"/>
    </location>
</feature>
<feature type="compositionally biased region" description="Polar residues" evidence="1">
    <location>
        <begin position="2932"/>
        <end position="2953"/>
    </location>
</feature>
<feature type="region of interest" description="Disordered" evidence="1">
    <location>
        <begin position="1"/>
        <end position="41"/>
    </location>
</feature>
<evidence type="ECO:0000256" key="1">
    <source>
        <dbReference type="SAM" id="MobiDB-lite"/>
    </source>
</evidence>
<dbReference type="InterPro" id="IPR002934">
    <property type="entry name" value="Polymerase_NTP_transf_dom"/>
</dbReference>
<feature type="compositionally biased region" description="Low complexity" evidence="1">
    <location>
        <begin position="965"/>
        <end position="978"/>
    </location>
</feature>
<evidence type="ECO:0000313" key="3">
    <source>
        <dbReference type="EMBL" id="KAG5486580.1"/>
    </source>
</evidence>
<feature type="region of interest" description="Disordered" evidence="1">
    <location>
        <begin position="956"/>
        <end position="978"/>
    </location>
</feature>
<feature type="compositionally biased region" description="Low complexity" evidence="1">
    <location>
        <begin position="2727"/>
        <end position="2738"/>
    </location>
</feature>
<dbReference type="GO" id="GO:1990817">
    <property type="term" value="F:poly(A) RNA polymerase activity"/>
    <property type="evidence" value="ECO:0007669"/>
    <property type="project" value="InterPro"/>
</dbReference>
<feature type="region of interest" description="Disordered" evidence="1">
    <location>
        <begin position="745"/>
        <end position="816"/>
    </location>
</feature>
<dbReference type="PANTHER" id="PTHR23092:SF47">
    <property type="entry name" value="POLYMERASE SIGMA, PUTATIVE-RELATED"/>
    <property type="match status" value="1"/>
</dbReference>
<feature type="region of interest" description="Disordered" evidence="1">
    <location>
        <begin position="66"/>
        <end position="91"/>
    </location>
</feature>
<dbReference type="EMBL" id="JAFHKP010000004">
    <property type="protein sequence ID" value="KAG5486580.1"/>
    <property type="molecule type" value="Genomic_DNA"/>
</dbReference>
<dbReference type="KEGG" id="lenr:94175092"/>
<dbReference type="GO" id="GO:0043634">
    <property type="term" value="P:polyadenylation-dependent ncRNA catabolic process"/>
    <property type="evidence" value="ECO:0007669"/>
    <property type="project" value="TreeGrafter"/>
</dbReference>
<organism evidence="3 4">
    <name type="scientific">Leishmania enriettii</name>
    <dbReference type="NCBI Taxonomy" id="5663"/>
    <lineage>
        <taxon>Eukaryota</taxon>
        <taxon>Discoba</taxon>
        <taxon>Euglenozoa</taxon>
        <taxon>Kinetoplastea</taxon>
        <taxon>Metakinetoplastina</taxon>
        <taxon>Trypanosomatida</taxon>
        <taxon>Trypanosomatidae</taxon>
        <taxon>Leishmaniinae</taxon>
        <taxon>Leishmania</taxon>
    </lineage>
</organism>
<feature type="region of interest" description="Disordered" evidence="1">
    <location>
        <begin position="1839"/>
        <end position="1884"/>
    </location>
</feature>
<dbReference type="GO" id="GO:0031123">
    <property type="term" value="P:RNA 3'-end processing"/>
    <property type="evidence" value="ECO:0007669"/>
    <property type="project" value="TreeGrafter"/>
</dbReference>
<feature type="compositionally biased region" description="Low complexity" evidence="1">
    <location>
        <begin position="2194"/>
        <end position="2207"/>
    </location>
</feature>
<feature type="compositionally biased region" description="Low complexity" evidence="1">
    <location>
        <begin position="1839"/>
        <end position="1851"/>
    </location>
</feature>
<feature type="compositionally biased region" description="Low complexity" evidence="1">
    <location>
        <begin position="1868"/>
        <end position="1882"/>
    </location>
</feature>
<dbReference type="GO" id="GO:0003729">
    <property type="term" value="F:mRNA binding"/>
    <property type="evidence" value="ECO:0007669"/>
    <property type="project" value="TreeGrafter"/>
</dbReference>
<dbReference type="InterPro" id="IPR043519">
    <property type="entry name" value="NT_sf"/>
</dbReference>
<comment type="caution">
    <text evidence="3">The sequence shown here is derived from an EMBL/GenBank/DDBJ whole genome shotgun (WGS) entry which is preliminary data.</text>
</comment>
<accession>A0A836I168</accession>
<feature type="compositionally biased region" description="Low complexity" evidence="1">
    <location>
        <begin position="154"/>
        <end position="164"/>
    </location>
</feature>
<feature type="compositionally biased region" description="Low complexity" evidence="1">
    <location>
        <begin position="252"/>
        <end position="267"/>
    </location>
</feature>
<feature type="region of interest" description="Disordered" evidence="1">
    <location>
        <begin position="399"/>
        <end position="418"/>
    </location>
</feature>
<feature type="region of interest" description="Disordered" evidence="1">
    <location>
        <begin position="2187"/>
        <end position="2248"/>
    </location>
</feature>
<reference evidence="3 4" key="1">
    <citation type="submission" date="2021-02" db="EMBL/GenBank/DDBJ databases">
        <title>Leishmania (Mundinia) enrietti genome sequencing and assembly.</title>
        <authorList>
            <person name="Almutairi H."/>
            <person name="Gatherer D."/>
        </authorList>
    </citation>
    <scope>NUCLEOTIDE SEQUENCE [LARGE SCALE GENOMIC DNA]</scope>
    <source>
        <strain evidence="3">CUR178</strain>
    </source>
</reference>
<feature type="compositionally biased region" description="Low complexity" evidence="1">
    <location>
        <begin position="2669"/>
        <end position="2683"/>
    </location>
</feature>
<dbReference type="Gene3D" id="3.30.460.10">
    <property type="entry name" value="Beta Polymerase, domain 2"/>
    <property type="match status" value="1"/>
</dbReference>
<feature type="region of interest" description="Disordered" evidence="1">
    <location>
        <begin position="2570"/>
        <end position="2777"/>
    </location>
</feature>
<feature type="region of interest" description="Disordered" evidence="1">
    <location>
        <begin position="282"/>
        <end position="317"/>
    </location>
</feature>
<feature type="region of interest" description="Disordered" evidence="1">
    <location>
        <begin position="1443"/>
        <end position="1467"/>
    </location>
</feature>
<feature type="compositionally biased region" description="Low complexity" evidence="1">
    <location>
        <begin position="195"/>
        <end position="216"/>
    </location>
</feature>
<sequence length="3116" mass="319909">MSASDTLQPPPQTSAITLSALSSPETAAGTSSSEPKPHVVHPTQTAVAVAVAVPVSDRFAALSRAFGRPSSGAGTSPSLSPSSTATGVASHKGYKGAAALRSIIISPASSPLNSSASSTPAKSVPALAAGASLLDRVKPSLASLNSQEADLSVTATPTAAAARASLPSKTGHTRNQWPADADSVKGCPSRDIGGAVAAPSSMAAAPAARQSLLPSAVAASPGKLYRPPHAREDSLKQLLSAGDSGGGGNDRTVASMDADTTDSTATRKLPATAAAVAVAAAMPNPPSSSSPPSLRLSVSAAGSGSIDAPSSAAPPRDTPVVMAVHDCEVARAADSASTATGAHIYATIPTPAIAAAADAKTTTATHASSYLGARRSGGSSASAAPSSAVFSVETAAAVGSGAPPTMPLPPRTINENGAHGGTAVVAAAAAEPPSIRSSSATTAPTESDAAGKRKETEQPSKLSRSAKRKQKMRAAAAAAAAAAEAGVEAAAEHREVAVAQPEGGAVAATRGKTATRTVLPARSSSSRAAPNTSSVSRRPGWYPSLTTPAAASAALPGESAVDVAGGTEAALGGGAAAPQAAKGPSETMSISLAGTPLSTSYAGQISHTMSGISDAAGQLLTTEIEPVNAGATRIRVVSGDGGGHAIYMNGCGYPPQSSLHNPRQYYAVSPLSQQQLQMAAYGHHNSSPIVVPQQQQHSHMRPATAGTDLTGAAAAGSPNSTSTNAKPPLNTGAASASVASASAAMLDPATTTTSTSGGGTAPPPQLAPGLHKGRGAAAAATSQSIAGQLAPSPSPPPPTTLTETGHTSPSTPLLLRSGNLANMRLGVSTTMGASSSAAADHAAACAAASMAATSGTRNFAAPRTDVTSNSSHMSSSLAAMGVGGAFGPMLSMASCMPRNHHNNTPLLVRSSCVSGQYSQRPHQHHHRTTSLGGVSLEGSGGNINTCYHEDIEAQSSMSPGAALEHTPASTSPHTTSPSLGGASVAVNWGSSPNHGRSVNAKQKGAAIHRALSRVNSNLYSGTHHGHPQQQALSMMMRQPGSYMKPIYGDLPNANQQGAGPMGSNGGGTMLLHHSTLNVGGGGAGPQTMSHHHHHHPRQHQQHAMANLPPIPYYDFITVLPTFVEACLTLQPEDEANREQLCWTIEAVLRKHLNQNAEIRVHGSITTGLALPSSDVDLLVVGYQPIAPLEALQRLSKALLELDEDRKNDALRLQELIEAEAQHRRRQVMEEEKERAKQLALASAAATISARVAAAPGEDPHRTRESRSVRRSGAGEHCEAAKMQSADGNCTTAEESDGEGEQASSLSPKRVTRRHSAAKNLLLGATVATEQVPVMDEVNEVTRAAPNRGASDETQRSLSLPKDGAAEAGLRRSCSASSSSMSTEPSTACSSTPAFSLDTRKVFLTAVTDVDDDGEFVHLASGSGSGLGFGSVVAGTGALSARKKSGVGRMGSSSAARRHDPDVSTAEDTEVYGTIGDVEQAEEVFRGQIEKDYSFSTSVDLSSLFAPSMGGVMPPVAPPPAASSSGAGRTSGAGSGLALQTSVTRLHDSASLSSSRVSMTSSGCAERKEGALSLPPETTAGLNIDEDCIAARVQVSPRSTAAAVDAEGSTPEAECQCPQVRPLGGSTAAQGRITATTGRDTAAAEAEAAHAATETVAVNEGTAPRSCLETPAVAISDEKVATVRTAAPAPVPQGAVTRNPGVHDLAGGGGAGHLTYVPVHEGPLFFVQAITATRVPVIKLTDKATGTKVDITFAGGEHWRSMQLTRSLLEVFPHARPLILFLKYCVRSLGAGESEPGGVTSFAIYLMVLHFYNECRKRVLLLLRERSAASSSLEGKAHQAAGAAAVEQQQQDRAAEEAARRGGARDKSAAPPAATRPAAAAARQGASPTTGFVPLNLGLLEHMLSEYLARVEQRHAQMLEEADTRRSASVCPSGAGGVAELYKDGEGNQKSSPAPMRTSFTVAATGACATIKAAYAHDDKERLRSIRQTILGFVGDPAVPTTATVARASQAATGVKTGEEDSAEVTQEQQLVLSDAAEGGCGGGAVAGASSSTTATTTCPLHKQQSTNATGAAHGGGATCALGGGEVQAPAVDTAPGRLAPPPHHYLLKTVEPQPHERVASELSHVDTPSANEVAGSHSERVLGEEILADGAAAETAEGTEKLEGSPTVIASCTDHIDPGKMDRYSARSASLTMETETAGSSTASAAGKGDLANGQDAAGVHASREVEAAQAAAWPSKEASEERSDDGDDSAFDAFAADFLCRQANVSDLFLDFCHYYGCAFDYETCGIRFATDGRSDVVAKPLLCSRRGQHFHMTSPFDPEYDLTARMTHMRDFQWLCWWFAEWGAARQSPQYYGSCSLQYVLQCLSPMSADADCQAVHQALMRQAIAAARKAESAAAAAFARTYADGGTAGEGGRPHHGMDASVLASHESIGNNQHMMLPHQLQSSPRQPRMMMPMGGNAKMHSVQPQQSRGMGGSMLTMSMNAHAHPQQPQRRISMSMSSMHMNSSTRVEQQRRGDAVTAQHYAATPFPHLQSIMMSPGSPAHAYQQQTNLGSASIMDAVTYAGGGGFGGHDHRNASHPKGGSGSSSNATNAAKKGSASHRHQSSDGVSTAAHETSATRAASSRSRSLPASESGATGGVTTSARAPVHRRPSLKLPCVESQEEAFDGSTSHTATTPTTAGAIVVRGGHDEGDDADSGDAVPAAVPSLASENRAFSRPYGESQEGTWTSRTATTPATVYSGSSPLDRVDMIPTSVRGGEEEEDEPGGLDGDRGHSAESAAHHTNRFDQYSGFGGANAFIPQHHQQQTPHDVQAALETAVPFIHRGLDFGGTAGVREQAADGPCDSYAPSMTYSSNYSYAAPQQQSLPYGRAYMANPSAGAYVSPQQLLQQEHSAAAAAFYYHAFALRQQQQQRQYQPAGPIIAASAGHYGRQQQQPIGSTNSSPRANTAGASSSSCPFPALYYDVQQHLWQHQQPQQHYHMAQQSSGFDVALTAAAADQDGGSSHRSDGTSSTTATSGSTPQQQQQRQTFTYTPYVGYPNIVFGVSGAHSADVAWTSGSGGEMPQQQQPAALSMPSMISYRSAAAPAVAAAATGSPLDSSSGETGVCTSEPPRHL</sequence>
<feature type="region of interest" description="Disordered" evidence="1">
    <location>
        <begin position="429"/>
        <end position="473"/>
    </location>
</feature>
<dbReference type="GO" id="GO:0031499">
    <property type="term" value="C:TRAMP complex"/>
    <property type="evidence" value="ECO:0007669"/>
    <property type="project" value="TreeGrafter"/>
</dbReference>
<dbReference type="Proteomes" id="UP000674179">
    <property type="component" value="Chromosome 4"/>
</dbReference>
<dbReference type="SUPFAM" id="SSF81631">
    <property type="entry name" value="PAP/OAS1 substrate-binding domain"/>
    <property type="match status" value="1"/>
</dbReference>
<feature type="compositionally biased region" description="Low complexity" evidence="1">
    <location>
        <begin position="520"/>
        <end position="536"/>
    </location>
</feature>
<feature type="compositionally biased region" description="Basic and acidic residues" evidence="1">
    <location>
        <begin position="1852"/>
        <end position="1867"/>
    </location>
</feature>
<dbReference type="SUPFAM" id="SSF81301">
    <property type="entry name" value="Nucleotidyltransferase"/>
    <property type="match status" value="1"/>
</dbReference>